<comment type="caution">
    <text evidence="3">The sequence shown here is derived from an EMBL/GenBank/DDBJ whole genome shotgun (WGS) entry which is preliminary data.</text>
</comment>
<keyword evidence="1" id="KW-1133">Transmembrane helix</keyword>
<dbReference type="Pfam" id="PF12146">
    <property type="entry name" value="Hydrolase_4"/>
    <property type="match status" value="1"/>
</dbReference>
<gene>
    <name evidence="3" type="ORF">A3A57_02250</name>
</gene>
<reference evidence="3 4" key="1">
    <citation type="journal article" date="2016" name="Nat. Commun.">
        <title>Thousands of microbial genomes shed light on interconnected biogeochemical processes in an aquifer system.</title>
        <authorList>
            <person name="Anantharaman K."/>
            <person name="Brown C.T."/>
            <person name="Hug L.A."/>
            <person name="Sharon I."/>
            <person name="Castelle C.J."/>
            <person name="Probst A.J."/>
            <person name="Thomas B.C."/>
            <person name="Singh A."/>
            <person name="Wilkins M.J."/>
            <person name="Karaoz U."/>
            <person name="Brodie E.L."/>
            <person name="Williams K.H."/>
            <person name="Hubbard S.S."/>
            <person name="Banfield J.F."/>
        </authorList>
    </citation>
    <scope>NUCLEOTIDE SEQUENCE [LARGE SCALE GENOMIC DNA]</scope>
</reference>
<evidence type="ECO:0000313" key="3">
    <source>
        <dbReference type="EMBL" id="OGY30585.1"/>
    </source>
</evidence>
<name>A0A1G1WS61_9BACT</name>
<keyword evidence="1" id="KW-0812">Transmembrane</keyword>
<dbReference type="SUPFAM" id="SSF53474">
    <property type="entry name" value="alpha/beta-Hydrolases"/>
    <property type="match status" value="1"/>
</dbReference>
<dbReference type="PANTHER" id="PTHR12277">
    <property type="entry name" value="ALPHA/BETA HYDROLASE DOMAIN-CONTAINING PROTEIN"/>
    <property type="match status" value="1"/>
</dbReference>
<dbReference type="InterPro" id="IPR029058">
    <property type="entry name" value="AB_hydrolase_fold"/>
</dbReference>
<dbReference type="PANTHER" id="PTHR12277:SF81">
    <property type="entry name" value="PROTEIN ABHD13"/>
    <property type="match status" value="1"/>
</dbReference>
<evidence type="ECO:0000259" key="2">
    <source>
        <dbReference type="Pfam" id="PF12146"/>
    </source>
</evidence>
<dbReference type="Gene3D" id="3.40.50.1820">
    <property type="entry name" value="alpha/beta hydrolase"/>
    <property type="match status" value="1"/>
</dbReference>
<organism evidence="3 4">
    <name type="scientific">Candidatus Woykebacteria bacterium RIFCSPLOWO2_01_FULL_41_12</name>
    <dbReference type="NCBI Taxonomy" id="1802604"/>
    <lineage>
        <taxon>Bacteria</taxon>
        <taxon>Candidatus Woykeibacteriota</taxon>
    </lineage>
</organism>
<sequence>MTRRYKKILIIVVLIIAILYLGLSLYVSHVMTSPLSRHIDISPEVISNNFEDVGFAASDGITLKGWFFKGSSDRLVIMVTGLLPNRVNTEYLGPVIMLELIRGGYAVLAYDTRAHGQSAGNRVGYGSVEGRDVVGAVNFAKIRGFEGKNIAIIADSTGAISTLLVIDEIKDVGAIVLDTPAADFQKIVSNRLWVEKKIPPFFHPAIFFFNKIFFDVDIGKAKPIEKIALDPERKLLFLHGAKDETTPLENSKQLLTLANKESKLVVFEEGRHIETYKSDPDLYRKEVFGFLETELAE</sequence>
<dbReference type="EMBL" id="MHDA01000048">
    <property type="protein sequence ID" value="OGY30585.1"/>
    <property type="molecule type" value="Genomic_DNA"/>
</dbReference>
<protein>
    <recommendedName>
        <fullName evidence="2">Serine aminopeptidase S33 domain-containing protein</fullName>
    </recommendedName>
</protein>
<proteinExistence type="predicted"/>
<dbReference type="Proteomes" id="UP000179279">
    <property type="component" value="Unassembled WGS sequence"/>
</dbReference>
<evidence type="ECO:0000256" key="1">
    <source>
        <dbReference type="SAM" id="Phobius"/>
    </source>
</evidence>
<feature type="transmembrane region" description="Helical" evidence="1">
    <location>
        <begin position="7"/>
        <end position="27"/>
    </location>
</feature>
<evidence type="ECO:0000313" key="4">
    <source>
        <dbReference type="Proteomes" id="UP000179279"/>
    </source>
</evidence>
<dbReference type="InterPro" id="IPR022742">
    <property type="entry name" value="Hydrolase_4"/>
</dbReference>
<accession>A0A1G1WS61</accession>
<dbReference type="AlphaFoldDB" id="A0A1G1WS61"/>
<keyword evidence="1" id="KW-0472">Membrane</keyword>
<feature type="domain" description="Serine aminopeptidase S33" evidence="2">
    <location>
        <begin position="98"/>
        <end position="205"/>
    </location>
</feature>